<keyword evidence="3" id="KW-1185">Reference proteome</keyword>
<gene>
    <name evidence="2" type="ordered locus">Os05g0384250</name>
    <name evidence="2" type="ORF">OSNPB_050384250</name>
</gene>
<dbReference type="AlphaFoldDB" id="A0A0N7KKP5"/>
<reference evidence="3" key="1">
    <citation type="journal article" date="2005" name="Nature">
        <title>The map-based sequence of the rice genome.</title>
        <authorList>
            <consortium name="International rice genome sequencing project (IRGSP)"/>
            <person name="Matsumoto T."/>
            <person name="Wu J."/>
            <person name="Kanamori H."/>
            <person name="Katayose Y."/>
            <person name="Fujisawa M."/>
            <person name="Namiki N."/>
            <person name="Mizuno H."/>
            <person name="Yamamoto K."/>
            <person name="Antonio B.A."/>
            <person name="Baba T."/>
            <person name="Sakata K."/>
            <person name="Nagamura Y."/>
            <person name="Aoki H."/>
            <person name="Arikawa K."/>
            <person name="Arita K."/>
            <person name="Bito T."/>
            <person name="Chiden Y."/>
            <person name="Fujitsuka N."/>
            <person name="Fukunaka R."/>
            <person name="Hamada M."/>
            <person name="Harada C."/>
            <person name="Hayashi A."/>
            <person name="Hijishita S."/>
            <person name="Honda M."/>
            <person name="Hosokawa S."/>
            <person name="Ichikawa Y."/>
            <person name="Idonuma A."/>
            <person name="Iijima M."/>
            <person name="Ikeda M."/>
            <person name="Ikeno M."/>
            <person name="Ito K."/>
            <person name="Ito S."/>
            <person name="Ito T."/>
            <person name="Ito Y."/>
            <person name="Ito Y."/>
            <person name="Iwabuchi A."/>
            <person name="Kamiya K."/>
            <person name="Karasawa W."/>
            <person name="Kurita K."/>
            <person name="Katagiri S."/>
            <person name="Kikuta A."/>
            <person name="Kobayashi H."/>
            <person name="Kobayashi N."/>
            <person name="Machita K."/>
            <person name="Maehara T."/>
            <person name="Masukawa M."/>
            <person name="Mizubayashi T."/>
            <person name="Mukai Y."/>
            <person name="Nagasaki H."/>
            <person name="Nagata Y."/>
            <person name="Naito S."/>
            <person name="Nakashima M."/>
            <person name="Nakama Y."/>
            <person name="Nakamichi Y."/>
            <person name="Nakamura M."/>
            <person name="Meguro A."/>
            <person name="Negishi M."/>
            <person name="Ohta I."/>
            <person name="Ohta T."/>
            <person name="Okamoto M."/>
            <person name="Ono N."/>
            <person name="Saji S."/>
            <person name="Sakaguchi M."/>
            <person name="Sakai K."/>
            <person name="Shibata M."/>
            <person name="Shimokawa T."/>
            <person name="Song J."/>
            <person name="Takazaki Y."/>
            <person name="Terasawa K."/>
            <person name="Tsugane M."/>
            <person name="Tsuji K."/>
            <person name="Ueda S."/>
            <person name="Waki K."/>
            <person name="Yamagata H."/>
            <person name="Yamamoto M."/>
            <person name="Yamamoto S."/>
            <person name="Yamane H."/>
            <person name="Yoshiki S."/>
            <person name="Yoshihara R."/>
            <person name="Yukawa K."/>
            <person name="Zhong H."/>
            <person name="Yano M."/>
            <person name="Yuan Q."/>
            <person name="Ouyang S."/>
            <person name="Liu J."/>
            <person name="Jones K.M."/>
            <person name="Gansberger K."/>
            <person name="Moffat K."/>
            <person name="Hill J."/>
            <person name="Bera J."/>
            <person name="Fadrosh D."/>
            <person name="Jin S."/>
            <person name="Johri S."/>
            <person name="Kim M."/>
            <person name="Overton L."/>
            <person name="Reardon M."/>
            <person name="Tsitrin T."/>
            <person name="Vuong H."/>
            <person name="Weaver B."/>
            <person name="Ciecko A."/>
            <person name="Tallon L."/>
            <person name="Jackson J."/>
            <person name="Pai G."/>
            <person name="Aken S.V."/>
            <person name="Utterback T."/>
            <person name="Reidmuller S."/>
            <person name="Feldblyum T."/>
            <person name="Hsiao J."/>
            <person name="Zismann V."/>
            <person name="Iobst S."/>
            <person name="de Vazeille A.R."/>
            <person name="Buell C.R."/>
            <person name="Ying K."/>
            <person name="Li Y."/>
            <person name="Lu T."/>
            <person name="Huang Y."/>
            <person name="Zhao Q."/>
            <person name="Feng Q."/>
            <person name="Zhang L."/>
            <person name="Zhu J."/>
            <person name="Weng Q."/>
            <person name="Mu J."/>
            <person name="Lu Y."/>
            <person name="Fan D."/>
            <person name="Liu Y."/>
            <person name="Guan J."/>
            <person name="Zhang Y."/>
            <person name="Yu S."/>
            <person name="Liu X."/>
            <person name="Zhang Y."/>
            <person name="Hong G."/>
            <person name="Han B."/>
            <person name="Choisne N."/>
            <person name="Demange N."/>
            <person name="Orjeda G."/>
            <person name="Samain S."/>
            <person name="Cattolico L."/>
            <person name="Pelletier E."/>
            <person name="Couloux A."/>
            <person name="Segurens B."/>
            <person name="Wincker P."/>
            <person name="D'Hont A."/>
            <person name="Scarpelli C."/>
            <person name="Weissenbach J."/>
            <person name="Salanoubat M."/>
            <person name="Quetier F."/>
            <person name="Yu Y."/>
            <person name="Kim H.R."/>
            <person name="Rambo T."/>
            <person name="Currie J."/>
            <person name="Collura K."/>
            <person name="Luo M."/>
            <person name="Yang T."/>
            <person name="Ammiraju J.S.S."/>
            <person name="Engler F."/>
            <person name="Soderlund C."/>
            <person name="Wing R.A."/>
            <person name="Palmer L.E."/>
            <person name="de la Bastide M."/>
            <person name="Spiegel L."/>
            <person name="Nascimento L."/>
            <person name="Zutavern T."/>
            <person name="O'Shaughnessy A."/>
            <person name="Dike S."/>
            <person name="Dedhia N."/>
            <person name="Preston R."/>
            <person name="Balija V."/>
            <person name="McCombie W.R."/>
            <person name="Chow T."/>
            <person name="Chen H."/>
            <person name="Chung M."/>
            <person name="Chen C."/>
            <person name="Shaw J."/>
            <person name="Wu H."/>
            <person name="Hsiao K."/>
            <person name="Chao Y."/>
            <person name="Chu M."/>
            <person name="Cheng C."/>
            <person name="Hour A."/>
            <person name="Lee P."/>
            <person name="Lin S."/>
            <person name="Lin Y."/>
            <person name="Liou J."/>
            <person name="Liu S."/>
            <person name="Hsing Y."/>
            <person name="Raghuvanshi S."/>
            <person name="Mohanty A."/>
            <person name="Bharti A.K."/>
            <person name="Gaur A."/>
            <person name="Gupta V."/>
            <person name="Kumar D."/>
            <person name="Ravi V."/>
            <person name="Vij S."/>
            <person name="Kapur A."/>
            <person name="Khurana P."/>
            <person name="Khurana P."/>
            <person name="Khurana J.P."/>
            <person name="Tyagi A.K."/>
            <person name="Gaikwad K."/>
            <person name="Singh A."/>
            <person name="Dalal V."/>
            <person name="Srivastava S."/>
            <person name="Dixit A."/>
            <person name="Pal A.K."/>
            <person name="Ghazi I.A."/>
            <person name="Yadav M."/>
            <person name="Pandit A."/>
            <person name="Bhargava A."/>
            <person name="Sureshbabu K."/>
            <person name="Batra K."/>
            <person name="Sharma T.R."/>
            <person name="Mohapatra T."/>
            <person name="Singh N.K."/>
            <person name="Messing J."/>
            <person name="Nelson A.B."/>
            <person name="Fuks G."/>
            <person name="Kavchok S."/>
            <person name="Keizer G."/>
            <person name="Linton E."/>
            <person name="Llaca V."/>
            <person name="Song R."/>
            <person name="Tanyolac B."/>
            <person name="Young S."/>
            <person name="Ho-Il K."/>
            <person name="Hahn J.H."/>
            <person name="Sangsakoo G."/>
            <person name="Vanavichit A."/>
            <person name="de Mattos Luiz.A.T."/>
            <person name="Zimmer P.D."/>
            <person name="Malone G."/>
            <person name="Dellagostin O."/>
            <person name="de Oliveira A.C."/>
            <person name="Bevan M."/>
            <person name="Bancroft I."/>
            <person name="Minx P."/>
            <person name="Cordum H."/>
            <person name="Wilson R."/>
            <person name="Cheng Z."/>
            <person name="Jin W."/>
            <person name="Jiang J."/>
            <person name="Leong S.A."/>
            <person name="Iwama H."/>
            <person name="Gojobori T."/>
            <person name="Itoh T."/>
            <person name="Niimura Y."/>
            <person name="Fujii Y."/>
            <person name="Habara T."/>
            <person name="Sakai H."/>
            <person name="Sato Y."/>
            <person name="Wilson G."/>
            <person name="Kumar K."/>
            <person name="McCouch S."/>
            <person name="Juretic N."/>
            <person name="Hoen D."/>
            <person name="Wright S."/>
            <person name="Bruskiewich R."/>
            <person name="Bureau T."/>
            <person name="Miyao A."/>
            <person name="Hirochika H."/>
            <person name="Nishikawa T."/>
            <person name="Kadowaki K."/>
            <person name="Sugiura M."/>
            <person name="Burr B."/>
            <person name="Sasaki T."/>
        </authorList>
    </citation>
    <scope>NUCLEOTIDE SEQUENCE [LARGE SCALE GENOMIC DNA]</scope>
    <source>
        <strain evidence="3">cv. Nipponbare</strain>
    </source>
</reference>
<feature type="compositionally biased region" description="Polar residues" evidence="1">
    <location>
        <begin position="1"/>
        <end position="11"/>
    </location>
</feature>
<protein>
    <submittedName>
        <fullName evidence="2">Os05g0384250 protein</fullName>
    </submittedName>
</protein>
<dbReference type="InParanoid" id="A0A0N7KKP5"/>
<accession>A0A0N7KKP5</accession>
<proteinExistence type="predicted"/>
<feature type="region of interest" description="Disordered" evidence="1">
    <location>
        <begin position="64"/>
        <end position="86"/>
    </location>
</feature>
<feature type="region of interest" description="Disordered" evidence="1">
    <location>
        <begin position="1"/>
        <end position="29"/>
    </location>
</feature>
<evidence type="ECO:0000313" key="3">
    <source>
        <dbReference type="Proteomes" id="UP000059680"/>
    </source>
</evidence>
<organism evidence="2 3">
    <name type="scientific">Oryza sativa subsp. japonica</name>
    <name type="common">Rice</name>
    <dbReference type="NCBI Taxonomy" id="39947"/>
    <lineage>
        <taxon>Eukaryota</taxon>
        <taxon>Viridiplantae</taxon>
        <taxon>Streptophyta</taxon>
        <taxon>Embryophyta</taxon>
        <taxon>Tracheophyta</taxon>
        <taxon>Spermatophyta</taxon>
        <taxon>Magnoliopsida</taxon>
        <taxon>Liliopsida</taxon>
        <taxon>Poales</taxon>
        <taxon>Poaceae</taxon>
        <taxon>BOP clade</taxon>
        <taxon>Oryzoideae</taxon>
        <taxon>Oryzeae</taxon>
        <taxon>Oryzinae</taxon>
        <taxon>Oryza</taxon>
        <taxon>Oryza sativa</taxon>
    </lineage>
</organism>
<evidence type="ECO:0000256" key="1">
    <source>
        <dbReference type="SAM" id="MobiDB-lite"/>
    </source>
</evidence>
<dbReference type="Proteomes" id="UP000059680">
    <property type="component" value="Chromosome 5"/>
</dbReference>
<reference evidence="2 3" key="3">
    <citation type="journal article" date="2013" name="Rice">
        <title>Improvement of the Oryza sativa Nipponbare reference genome using next generation sequence and optical map data.</title>
        <authorList>
            <person name="Kawahara Y."/>
            <person name="de la Bastide M."/>
            <person name="Hamilton J.P."/>
            <person name="Kanamori H."/>
            <person name="McCombie W.R."/>
            <person name="Ouyang S."/>
            <person name="Schwartz D.C."/>
            <person name="Tanaka T."/>
            <person name="Wu J."/>
            <person name="Zhou S."/>
            <person name="Childs K.L."/>
            <person name="Davidson R.M."/>
            <person name="Lin H."/>
            <person name="Quesada-Ocampo L."/>
            <person name="Vaillancourt B."/>
            <person name="Sakai H."/>
            <person name="Lee S.S."/>
            <person name="Kim J."/>
            <person name="Numa H."/>
            <person name="Itoh T."/>
            <person name="Buell C.R."/>
            <person name="Matsumoto T."/>
        </authorList>
    </citation>
    <scope>NUCLEOTIDE SEQUENCE [LARGE SCALE GENOMIC DNA]</scope>
    <source>
        <strain evidence="3">cv. Nipponbare</strain>
    </source>
</reference>
<dbReference type="EMBL" id="AP014961">
    <property type="protein sequence ID" value="BAS93793.1"/>
    <property type="molecule type" value="Genomic_DNA"/>
</dbReference>
<sequence>MQESHTAQQETIPKGSKTCTGVAKKETKPHSHFRLSAAAADSFREACAWLEPEGVETVPRLGIAAPEPRSHSGASSSARSDWRTVAREEERKEMLLGGGDETWLYRPRQRAVY</sequence>
<evidence type="ECO:0000313" key="2">
    <source>
        <dbReference type="EMBL" id="BAS93793.1"/>
    </source>
</evidence>
<dbReference type="PaxDb" id="39947-A0A0N7KKP5"/>
<reference evidence="2 3" key="2">
    <citation type="journal article" date="2013" name="Plant Cell Physiol.">
        <title>Rice Annotation Project Database (RAP-DB): an integrative and interactive database for rice genomics.</title>
        <authorList>
            <person name="Sakai H."/>
            <person name="Lee S.S."/>
            <person name="Tanaka T."/>
            <person name="Numa H."/>
            <person name="Kim J."/>
            <person name="Kawahara Y."/>
            <person name="Wakimoto H."/>
            <person name="Yang C.C."/>
            <person name="Iwamoto M."/>
            <person name="Abe T."/>
            <person name="Yamada Y."/>
            <person name="Muto A."/>
            <person name="Inokuchi H."/>
            <person name="Ikemura T."/>
            <person name="Matsumoto T."/>
            <person name="Sasaki T."/>
            <person name="Itoh T."/>
        </authorList>
    </citation>
    <scope>NUCLEOTIDE SEQUENCE [LARGE SCALE GENOMIC DNA]</scope>
    <source>
        <strain evidence="3">cv. Nipponbare</strain>
    </source>
</reference>
<name>A0A0N7KKP5_ORYSJ</name>